<dbReference type="PANTHER" id="PTHR42880">
    <property type="entry name" value="HOMOCITRATE SYNTHASE"/>
    <property type="match status" value="1"/>
</dbReference>
<dbReference type="RefSeq" id="WP_125137467.1">
    <property type="nucleotide sequence ID" value="NZ_LR130778.1"/>
</dbReference>
<name>A0A3P7PYU2_9FIRM</name>
<evidence type="ECO:0000256" key="1">
    <source>
        <dbReference type="ARBA" id="ARBA00022679"/>
    </source>
</evidence>
<dbReference type="Pfam" id="PF00682">
    <property type="entry name" value="HMGL-like"/>
    <property type="match status" value="1"/>
</dbReference>
<proteinExistence type="inferred from homology"/>
<accession>A0A3P7PYU2</accession>
<reference evidence="4 5" key="1">
    <citation type="submission" date="2018-09" db="EMBL/GenBank/DDBJ databases">
        <authorList>
            <person name="Postec A."/>
        </authorList>
    </citation>
    <scope>NUCLEOTIDE SEQUENCE [LARGE SCALE GENOMIC DNA]</scope>
    <source>
        <strain evidence="4">70B-A</strain>
    </source>
</reference>
<dbReference type="GO" id="GO:0019752">
    <property type="term" value="P:carboxylic acid metabolic process"/>
    <property type="evidence" value="ECO:0007669"/>
    <property type="project" value="InterPro"/>
</dbReference>
<evidence type="ECO:0000259" key="3">
    <source>
        <dbReference type="PROSITE" id="PS50991"/>
    </source>
</evidence>
<protein>
    <submittedName>
        <fullName evidence="4">Homocitrate synthase</fullName>
        <ecNumber evidence="4">2.3.3.14</ecNumber>
    </submittedName>
</protein>
<keyword evidence="4" id="KW-0012">Acyltransferase</keyword>
<dbReference type="GO" id="GO:0004410">
    <property type="term" value="F:homocitrate synthase activity"/>
    <property type="evidence" value="ECO:0007669"/>
    <property type="project" value="UniProtKB-EC"/>
</dbReference>
<dbReference type="InterPro" id="IPR000891">
    <property type="entry name" value="PYR_CT"/>
</dbReference>
<feature type="domain" description="Pyruvate carboxyltransferase" evidence="3">
    <location>
        <begin position="20"/>
        <end position="284"/>
    </location>
</feature>
<evidence type="ECO:0000256" key="2">
    <source>
        <dbReference type="RuleBase" id="RU003523"/>
    </source>
</evidence>
<dbReference type="PANTHER" id="PTHR42880:SF1">
    <property type="entry name" value="ISOPROPYLMALATE_HOMOCITRATE_CITRAMALATE SYNTHASE FAMILY PROTEIN"/>
    <property type="match status" value="1"/>
</dbReference>
<dbReference type="InterPro" id="IPR013477">
    <property type="entry name" value="NifV/FrbC"/>
</dbReference>
<evidence type="ECO:0000313" key="4">
    <source>
        <dbReference type="EMBL" id="VDN48321.1"/>
    </source>
</evidence>
<dbReference type="Gene3D" id="3.20.20.70">
    <property type="entry name" value="Aldolase class I"/>
    <property type="match status" value="1"/>
</dbReference>
<organism evidence="4 5">
    <name type="scientific">Petrocella atlantisensis</name>
    <dbReference type="NCBI Taxonomy" id="2173034"/>
    <lineage>
        <taxon>Bacteria</taxon>
        <taxon>Bacillati</taxon>
        <taxon>Bacillota</taxon>
        <taxon>Clostridia</taxon>
        <taxon>Lachnospirales</taxon>
        <taxon>Vallitaleaceae</taxon>
        <taxon>Petrocella</taxon>
    </lineage>
</organism>
<comment type="similarity">
    <text evidence="2">Belongs to the alpha-IPM synthase/homocitrate synthase family.</text>
</comment>
<dbReference type="EC" id="2.3.3.14" evidence="4"/>
<dbReference type="PROSITE" id="PS00815">
    <property type="entry name" value="AIPM_HOMOCIT_SYNTH_1"/>
    <property type="match status" value="1"/>
</dbReference>
<dbReference type="InterPro" id="IPR054691">
    <property type="entry name" value="LeuA/HCS_post-cat"/>
</dbReference>
<gene>
    <name evidence="4" type="primary">nifV</name>
    <name evidence="4" type="ORF">PATL70BA_2426</name>
</gene>
<evidence type="ECO:0000313" key="5">
    <source>
        <dbReference type="Proteomes" id="UP000279029"/>
    </source>
</evidence>
<dbReference type="OrthoDB" id="9804858at2"/>
<dbReference type="PROSITE" id="PS00816">
    <property type="entry name" value="AIPM_HOMOCIT_SYNTH_2"/>
    <property type="match status" value="1"/>
</dbReference>
<sequence length="355" mass="39451">MIRDLEKVAGKLVHEEAHRLIIIDTTLRDGEQSAGVAFSHKEKMTIARKLDGLGVDIIEAGIPVMGKSEQKVIYDMLSANLHADILTWNRMCIKDIEATLVTGATHAHISVPVSDIQIRHKLRTTRNDLITTYKKVLDYARSHNLEVSIGAEDASRADESFLIDIYAIAISYGVKRIRYADTLSVLNPFSAYERIQQLTQRLAQHFNITPRLLSQTLGIDFHGHNDFGLGTANALGAFKAGARIISCSVNGLGERAGNTPLEEIVLALSHMEGCVTSIDMKKIMEVSKLVELYSGRTLQASKPIVGDMVFSHEAGIHVDGLIKDRRNYTYLDPAILGREHHMVMGKHFGKYKRIN</sequence>
<dbReference type="PROSITE" id="PS50991">
    <property type="entry name" value="PYR_CT"/>
    <property type="match status" value="1"/>
</dbReference>
<dbReference type="InterPro" id="IPR002034">
    <property type="entry name" value="AIPM/Hcit_synth_CS"/>
</dbReference>
<keyword evidence="5" id="KW-1185">Reference proteome</keyword>
<dbReference type="Pfam" id="PF22617">
    <property type="entry name" value="HCS_D2"/>
    <property type="match status" value="1"/>
</dbReference>
<dbReference type="EMBL" id="LR130778">
    <property type="protein sequence ID" value="VDN48321.1"/>
    <property type="molecule type" value="Genomic_DNA"/>
</dbReference>
<dbReference type="AlphaFoldDB" id="A0A3P7PYU2"/>
<dbReference type="InterPro" id="IPR013785">
    <property type="entry name" value="Aldolase_TIM"/>
</dbReference>
<dbReference type="Gene3D" id="1.10.238.260">
    <property type="match status" value="1"/>
</dbReference>
<dbReference type="KEGG" id="cbar:PATL70BA_2426"/>
<dbReference type="SUPFAM" id="SSF51569">
    <property type="entry name" value="Aldolase"/>
    <property type="match status" value="1"/>
</dbReference>
<dbReference type="CDD" id="cd07939">
    <property type="entry name" value="DRE_TIM_NifV"/>
    <property type="match status" value="1"/>
</dbReference>
<dbReference type="Proteomes" id="UP000279029">
    <property type="component" value="Chromosome"/>
</dbReference>
<keyword evidence="1 2" id="KW-0808">Transferase</keyword>